<keyword evidence="3" id="KW-1185">Reference proteome</keyword>
<dbReference type="SMART" id="SM00347">
    <property type="entry name" value="HTH_MARR"/>
    <property type="match status" value="1"/>
</dbReference>
<sequence>MARPAPGVDQLERDRFGRGGVDGAALELIEGVSGLVRAVRCADHRQLWPEFGVRRADLSVLRVLARAGELRSGDVAAKLGVDASVVSRQLAALEADGLVIRRPDPADARVSLLALSDRGRVKLEEIFGSFAARLRAALAGWSDAELEVANAVISRMTETIATGRP</sequence>
<dbReference type="Pfam" id="PF12802">
    <property type="entry name" value="MarR_2"/>
    <property type="match status" value="1"/>
</dbReference>
<comment type="caution">
    <text evidence="2">The sequence shown here is derived from an EMBL/GenBank/DDBJ whole genome shotgun (WGS) entry which is preliminary data.</text>
</comment>
<dbReference type="PANTHER" id="PTHR33164">
    <property type="entry name" value="TRANSCRIPTIONAL REGULATOR, MARR FAMILY"/>
    <property type="match status" value="1"/>
</dbReference>
<gene>
    <name evidence="2" type="ORF">ACFFGN_13870</name>
</gene>
<protein>
    <submittedName>
        <fullName evidence="2">MarR family winged helix-turn-helix transcriptional regulator</fullName>
    </submittedName>
</protein>
<dbReference type="PANTHER" id="PTHR33164:SF57">
    <property type="entry name" value="MARR-FAMILY TRANSCRIPTIONAL REGULATOR"/>
    <property type="match status" value="1"/>
</dbReference>
<evidence type="ECO:0000313" key="3">
    <source>
        <dbReference type="Proteomes" id="UP001589890"/>
    </source>
</evidence>
<accession>A0ABV6QME0</accession>
<dbReference type="InterPro" id="IPR011991">
    <property type="entry name" value="ArsR-like_HTH"/>
</dbReference>
<dbReference type="InterPro" id="IPR000835">
    <property type="entry name" value="HTH_MarR-typ"/>
</dbReference>
<evidence type="ECO:0000259" key="1">
    <source>
        <dbReference type="PROSITE" id="PS50995"/>
    </source>
</evidence>
<dbReference type="CDD" id="cd00090">
    <property type="entry name" value="HTH_ARSR"/>
    <property type="match status" value="1"/>
</dbReference>
<dbReference type="Proteomes" id="UP001589890">
    <property type="component" value="Unassembled WGS sequence"/>
</dbReference>
<dbReference type="PROSITE" id="PS50995">
    <property type="entry name" value="HTH_MARR_2"/>
    <property type="match status" value="1"/>
</dbReference>
<dbReference type="InterPro" id="IPR036388">
    <property type="entry name" value="WH-like_DNA-bd_sf"/>
</dbReference>
<proteinExistence type="predicted"/>
<dbReference type="Gene3D" id="1.10.10.10">
    <property type="entry name" value="Winged helix-like DNA-binding domain superfamily/Winged helix DNA-binding domain"/>
    <property type="match status" value="1"/>
</dbReference>
<evidence type="ECO:0000313" key="2">
    <source>
        <dbReference type="EMBL" id="MFC0625161.1"/>
    </source>
</evidence>
<dbReference type="InterPro" id="IPR039422">
    <property type="entry name" value="MarR/SlyA-like"/>
</dbReference>
<feature type="domain" description="HTH marR-type" evidence="1">
    <location>
        <begin position="25"/>
        <end position="158"/>
    </location>
</feature>
<dbReference type="SUPFAM" id="SSF46785">
    <property type="entry name" value="Winged helix' DNA-binding domain"/>
    <property type="match status" value="1"/>
</dbReference>
<dbReference type="InterPro" id="IPR036390">
    <property type="entry name" value="WH_DNA-bd_sf"/>
</dbReference>
<dbReference type="EMBL" id="JBHLTC010000018">
    <property type="protein sequence ID" value="MFC0625161.1"/>
    <property type="molecule type" value="Genomic_DNA"/>
</dbReference>
<name>A0ABV6QME0_9ACTN</name>
<reference evidence="2 3" key="1">
    <citation type="submission" date="2024-09" db="EMBL/GenBank/DDBJ databases">
        <authorList>
            <person name="Sun Q."/>
            <person name="Mori K."/>
        </authorList>
    </citation>
    <scope>NUCLEOTIDE SEQUENCE [LARGE SCALE GENOMIC DNA]</scope>
    <source>
        <strain evidence="2 3">CGMCC 1.15906</strain>
    </source>
</reference>
<organism evidence="2 3">
    <name type="scientific">Kribbella deserti</name>
    <dbReference type="NCBI Taxonomy" id="1926257"/>
    <lineage>
        <taxon>Bacteria</taxon>
        <taxon>Bacillati</taxon>
        <taxon>Actinomycetota</taxon>
        <taxon>Actinomycetes</taxon>
        <taxon>Propionibacteriales</taxon>
        <taxon>Kribbellaceae</taxon>
        <taxon>Kribbella</taxon>
    </lineage>
</organism>
<dbReference type="RefSeq" id="WP_380048730.1">
    <property type="nucleotide sequence ID" value="NZ_JBHLTC010000018.1"/>
</dbReference>